<dbReference type="Proteomes" id="UP000245629">
    <property type="component" value="Chromosome 2"/>
</dbReference>
<dbReference type="RefSeq" id="WP_109328773.1">
    <property type="nucleotide sequence ID" value="NZ_CP029353.1"/>
</dbReference>
<sequence length="142" mass="16042">MEPIQWSRWMSVGNEELDDDHRELIAIVNKLASVENRRNPQTIAAILNELIAYTRHHFAAEEACMAAAGYPTFDAHKALHDSLTRQVEEFRDRFTSSPAAISGEAVFEFCADWLGKHILREDTRFGDYAAAAVRPERTPVVA</sequence>
<accession>A0A2S2CSS1</accession>
<keyword evidence="3" id="KW-0479">Metal-binding</keyword>
<evidence type="ECO:0000256" key="1">
    <source>
        <dbReference type="ARBA" id="ARBA00010587"/>
    </source>
</evidence>
<dbReference type="Pfam" id="PF01814">
    <property type="entry name" value="Hemerythrin"/>
    <property type="match status" value="1"/>
</dbReference>
<evidence type="ECO:0000256" key="4">
    <source>
        <dbReference type="ARBA" id="ARBA00023004"/>
    </source>
</evidence>
<dbReference type="SUPFAM" id="SSF47188">
    <property type="entry name" value="Hemerythrin-like"/>
    <property type="match status" value="1"/>
</dbReference>
<dbReference type="InterPro" id="IPR016131">
    <property type="entry name" value="Haemerythrin_Fe_BS"/>
</dbReference>
<comment type="similarity">
    <text evidence="1">Belongs to the hemerythrin family.</text>
</comment>
<keyword evidence="4" id="KW-0408">Iron</keyword>
<dbReference type="PANTHER" id="PTHR37164">
    <property type="entry name" value="BACTERIOHEMERYTHRIN"/>
    <property type="match status" value="1"/>
</dbReference>
<keyword evidence="2" id="KW-0561">Oxygen transport</keyword>
<dbReference type="EMBL" id="CP029353">
    <property type="protein sequence ID" value="AWK87526.1"/>
    <property type="molecule type" value="Genomic_DNA"/>
</dbReference>
<dbReference type="InterPro" id="IPR012827">
    <property type="entry name" value="Hemerythrin_metal-bd"/>
</dbReference>
<evidence type="ECO:0000313" key="7">
    <source>
        <dbReference type="Proteomes" id="UP000245629"/>
    </source>
</evidence>
<organism evidence="6 7">
    <name type="scientific">Azospirillum thermophilum</name>
    <dbReference type="NCBI Taxonomy" id="2202148"/>
    <lineage>
        <taxon>Bacteria</taxon>
        <taxon>Pseudomonadati</taxon>
        <taxon>Pseudomonadota</taxon>
        <taxon>Alphaproteobacteria</taxon>
        <taxon>Rhodospirillales</taxon>
        <taxon>Azospirillaceae</taxon>
        <taxon>Azospirillum</taxon>
    </lineage>
</organism>
<proteinExistence type="inferred from homology"/>
<dbReference type="InterPro" id="IPR012312">
    <property type="entry name" value="Hemerythrin-like"/>
</dbReference>
<dbReference type="NCBIfam" id="NF033749">
    <property type="entry name" value="bact_hemeryth"/>
    <property type="match status" value="1"/>
</dbReference>
<dbReference type="InterPro" id="IPR050669">
    <property type="entry name" value="Hemerythrin"/>
</dbReference>
<dbReference type="GO" id="GO:0046872">
    <property type="term" value="F:metal ion binding"/>
    <property type="evidence" value="ECO:0007669"/>
    <property type="project" value="UniProtKB-KW"/>
</dbReference>
<evidence type="ECO:0000256" key="3">
    <source>
        <dbReference type="ARBA" id="ARBA00022723"/>
    </source>
</evidence>
<dbReference type="PROSITE" id="PS00550">
    <property type="entry name" value="HEMERYTHRINS"/>
    <property type="match status" value="1"/>
</dbReference>
<evidence type="ECO:0000259" key="5">
    <source>
        <dbReference type="Pfam" id="PF01814"/>
    </source>
</evidence>
<dbReference type="CDD" id="cd12107">
    <property type="entry name" value="Hemerythrin"/>
    <property type="match status" value="1"/>
</dbReference>
<protein>
    <recommendedName>
        <fullName evidence="5">Hemerythrin-like domain-containing protein</fullName>
    </recommendedName>
</protein>
<dbReference type="KEGG" id="azz:DEW08_16030"/>
<dbReference type="AlphaFoldDB" id="A0A2S2CSS1"/>
<keyword evidence="7" id="KW-1185">Reference proteome</keyword>
<dbReference type="NCBIfam" id="TIGR02481">
    <property type="entry name" value="hemeryth_dom"/>
    <property type="match status" value="1"/>
</dbReference>
<feature type="domain" description="Hemerythrin-like" evidence="5">
    <location>
        <begin position="13"/>
        <end position="125"/>
    </location>
</feature>
<dbReference type="PANTHER" id="PTHR37164:SF1">
    <property type="entry name" value="BACTERIOHEMERYTHRIN"/>
    <property type="match status" value="1"/>
</dbReference>
<evidence type="ECO:0000256" key="2">
    <source>
        <dbReference type="ARBA" id="ARBA00022621"/>
    </source>
</evidence>
<evidence type="ECO:0000313" key="6">
    <source>
        <dbReference type="EMBL" id="AWK87526.1"/>
    </source>
</evidence>
<gene>
    <name evidence="6" type="ORF">DEW08_16030</name>
</gene>
<dbReference type="Gene3D" id="1.20.120.50">
    <property type="entry name" value="Hemerythrin-like"/>
    <property type="match status" value="1"/>
</dbReference>
<dbReference type="InterPro" id="IPR035938">
    <property type="entry name" value="Hemerythrin-like_sf"/>
</dbReference>
<reference evidence="7" key="1">
    <citation type="submission" date="2018-05" db="EMBL/GenBank/DDBJ databases">
        <title>Azospirillum thermophila sp. nov., a novel isolated from hot spring.</title>
        <authorList>
            <person name="Zhao Z."/>
        </authorList>
    </citation>
    <scope>NUCLEOTIDE SEQUENCE [LARGE SCALE GENOMIC DNA]</scope>
    <source>
        <strain evidence="7">CFH 70021</strain>
    </source>
</reference>
<name>A0A2S2CSS1_9PROT</name>
<dbReference type="OrthoDB" id="7305302at2"/>
<keyword evidence="2" id="KW-0813">Transport</keyword>
<dbReference type="GO" id="GO:0005344">
    <property type="term" value="F:oxygen carrier activity"/>
    <property type="evidence" value="ECO:0007669"/>
    <property type="project" value="UniProtKB-KW"/>
</dbReference>